<dbReference type="OrthoDB" id="548147at2759"/>
<keyword evidence="3" id="KW-1185">Reference proteome</keyword>
<evidence type="ECO:0000256" key="1">
    <source>
        <dbReference type="SAM" id="MobiDB-lite"/>
    </source>
</evidence>
<feature type="compositionally biased region" description="Low complexity" evidence="1">
    <location>
        <begin position="177"/>
        <end position="212"/>
    </location>
</feature>
<gene>
    <name evidence="2" type="ORF">HXX76_006262</name>
</gene>
<comment type="caution">
    <text evidence="2">The sequence shown here is derived from an EMBL/GenBank/DDBJ whole genome shotgun (WGS) entry which is preliminary data.</text>
</comment>
<proteinExistence type="predicted"/>
<name>A0A835W498_CHLIN</name>
<dbReference type="EMBL" id="JAEHOC010000012">
    <property type="protein sequence ID" value="KAG2436738.1"/>
    <property type="molecule type" value="Genomic_DNA"/>
</dbReference>
<reference evidence="2" key="1">
    <citation type="journal article" date="2020" name="bioRxiv">
        <title>Comparative genomics of Chlamydomonas.</title>
        <authorList>
            <person name="Craig R.J."/>
            <person name="Hasan A.R."/>
            <person name="Ness R.W."/>
            <person name="Keightley P.D."/>
        </authorList>
    </citation>
    <scope>NUCLEOTIDE SEQUENCE</scope>
    <source>
        <strain evidence="2">SAG 7.73</strain>
    </source>
</reference>
<evidence type="ECO:0000313" key="2">
    <source>
        <dbReference type="EMBL" id="KAG2436738.1"/>
    </source>
</evidence>
<protein>
    <submittedName>
        <fullName evidence="2">Uncharacterized protein</fullName>
    </submittedName>
</protein>
<dbReference type="AlphaFoldDB" id="A0A835W498"/>
<sequence>MASRRLELIGRGGVLRDSATASGSENVALLPLCSPEAQAGISTCSAAAESAASPQSSCARSEASQHSSAADAETGSAAPCGPAPVLHNLRTPSRGGRLSGAPPTWISAAAGSLGNSPRFAASSRCGAADADVSSAGLDAACSSGDCGDRWSTPASTLSGVALLQQFHSRHASHHHSGQSSSCGLGASLTSSAPGSAAGSPFPPRSHLSSSAANSSRFLVPSQAQQLRSVSFTAATAAPKAAAKGAAKPGSSSSSGAASPSAAAATLRTPEWARVPSHLQELQDLYRKRQKRMTALRHAAQVEMEAREAVAWKTGGRGRAAAAAAKAALDALPLPPPQDGGKADLAAAVAPDTTFAAAHQALTDLLRRGVVLDAEAHLAPLMRKAGDAGQLTAALGLAVANHLAQAAQALGAHSPRHGPLHGVLVQECTRLKTAAPLVTLWESLHEHGVAPAAAEAAAAVRAAVELGDGDAAVRLLMLACMYGEAPLAGAAEAGAVLQLLQQGNPDQAAQLRELLPKLGIRGA</sequence>
<dbReference type="Proteomes" id="UP000650467">
    <property type="component" value="Unassembled WGS sequence"/>
</dbReference>
<feature type="region of interest" description="Disordered" evidence="1">
    <location>
        <begin position="57"/>
        <end position="102"/>
    </location>
</feature>
<organism evidence="2 3">
    <name type="scientific">Chlamydomonas incerta</name>
    <dbReference type="NCBI Taxonomy" id="51695"/>
    <lineage>
        <taxon>Eukaryota</taxon>
        <taxon>Viridiplantae</taxon>
        <taxon>Chlorophyta</taxon>
        <taxon>core chlorophytes</taxon>
        <taxon>Chlorophyceae</taxon>
        <taxon>CS clade</taxon>
        <taxon>Chlamydomonadales</taxon>
        <taxon>Chlamydomonadaceae</taxon>
        <taxon>Chlamydomonas</taxon>
    </lineage>
</organism>
<accession>A0A835W498</accession>
<feature type="region of interest" description="Disordered" evidence="1">
    <location>
        <begin position="169"/>
        <end position="212"/>
    </location>
</feature>
<evidence type="ECO:0000313" key="3">
    <source>
        <dbReference type="Proteomes" id="UP000650467"/>
    </source>
</evidence>